<comment type="caution">
    <text evidence="6">The sequence shown here is derived from an EMBL/GenBank/DDBJ whole genome shotgun (WGS) entry which is preliminary data.</text>
</comment>
<evidence type="ECO:0000256" key="2">
    <source>
        <dbReference type="ARBA" id="ARBA00023015"/>
    </source>
</evidence>
<keyword evidence="4" id="KW-0804">Transcription</keyword>
<keyword evidence="7" id="KW-1185">Reference proteome</keyword>
<dbReference type="Gene3D" id="1.10.10.10">
    <property type="entry name" value="Winged helix-like DNA-binding domain superfamily/Winged helix DNA-binding domain"/>
    <property type="match status" value="1"/>
</dbReference>
<accession>A0ABW3HB94</accession>
<dbReference type="CDD" id="cd08432">
    <property type="entry name" value="PBP2_GcdR_TrpI_HvrB_AmpR_like"/>
    <property type="match status" value="1"/>
</dbReference>
<evidence type="ECO:0000256" key="1">
    <source>
        <dbReference type="ARBA" id="ARBA00009437"/>
    </source>
</evidence>
<dbReference type="Gene3D" id="3.40.190.10">
    <property type="entry name" value="Periplasmic binding protein-like II"/>
    <property type="match status" value="2"/>
</dbReference>
<dbReference type="InterPro" id="IPR036390">
    <property type="entry name" value="WH_DNA-bd_sf"/>
</dbReference>
<dbReference type="InterPro" id="IPR058163">
    <property type="entry name" value="LysR-type_TF_proteobact-type"/>
</dbReference>
<dbReference type="Pfam" id="PF03466">
    <property type="entry name" value="LysR_substrate"/>
    <property type="match status" value="1"/>
</dbReference>
<reference evidence="7" key="1">
    <citation type="journal article" date="2019" name="Int. J. Syst. Evol. Microbiol.">
        <title>The Global Catalogue of Microorganisms (GCM) 10K type strain sequencing project: providing services to taxonomists for standard genome sequencing and annotation.</title>
        <authorList>
            <consortium name="The Broad Institute Genomics Platform"/>
            <consortium name="The Broad Institute Genome Sequencing Center for Infectious Disease"/>
            <person name="Wu L."/>
            <person name="Ma J."/>
        </authorList>
    </citation>
    <scope>NUCLEOTIDE SEQUENCE [LARGE SCALE GENOMIC DNA]</scope>
    <source>
        <strain evidence="7">CCUG 62982</strain>
    </source>
</reference>
<dbReference type="PANTHER" id="PTHR30537:SF26">
    <property type="entry name" value="GLYCINE CLEAVAGE SYSTEM TRANSCRIPTIONAL ACTIVATOR"/>
    <property type="match status" value="1"/>
</dbReference>
<dbReference type="PROSITE" id="PS50931">
    <property type="entry name" value="HTH_LYSR"/>
    <property type="match status" value="1"/>
</dbReference>
<dbReference type="SUPFAM" id="SSF46785">
    <property type="entry name" value="Winged helix' DNA-binding domain"/>
    <property type="match status" value="1"/>
</dbReference>
<dbReference type="InterPro" id="IPR036388">
    <property type="entry name" value="WH-like_DNA-bd_sf"/>
</dbReference>
<evidence type="ECO:0000256" key="4">
    <source>
        <dbReference type="ARBA" id="ARBA00023163"/>
    </source>
</evidence>
<dbReference type="PANTHER" id="PTHR30537">
    <property type="entry name" value="HTH-TYPE TRANSCRIPTIONAL REGULATOR"/>
    <property type="match status" value="1"/>
</dbReference>
<dbReference type="Proteomes" id="UP001596977">
    <property type="component" value="Unassembled WGS sequence"/>
</dbReference>
<feature type="domain" description="HTH lysR-type" evidence="5">
    <location>
        <begin position="5"/>
        <end position="62"/>
    </location>
</feature>
<comment type="similarity">
    <text evidence="1">Belongs to the LysR transcriptional regulatory family.</text>
</comment>
<dbReference type="RefSeq" id="WP_264946661.1">
    <property type="nucleotide sequence ID" value="NZ_JAPDRA010000018.1"/>
</dbReference>
<dbReference type="InterPro" id="IPR005119">
    <property type="entry name" value="LysR_subst-bd"/>
</dbReference>
<dbReference type="Pfam" id="PF00126">
    <property type="entry name" value="HTH_1"/>
    <property type="match status" value="1"/>
</dbReference>
<dbReference type="InterPro" id="IPR000847">
    <property type="entry name" value="LysR_HTH_N"/>
</dbReference>
<evidence type="ECO:0000259" key="5">
    <source>
        <dbReference type="PROSITE" id="PS50931"/>
    </source>
</evidence>
<gene>
    <name evidence="6" type="ORF">ACFQ1E_20630</name>
</gene>
<evidence type="ECO:0000313" key="6">
    <source>
        <dbReference type="EMBL" id="MFD0948755.1"/>
    </source>
</evidence>
<proteinExistence type="inferred from homology"/>
<keyword evidence="2" id="KW-0805">Transcription regulation</keyword>
<evidence type="ECO:0000256" key="3">
    <source>
        <dbReference type="ARBA" id="ARBA00023125"/>
    </source>
</evidence>
<organism evidence="6 7">
    <name type="scientific">Sphingomonas canadensis</name>
    <dbReference type="NCBI Taxonomy" id="1219257"/>
    <lineage>
        <taxon>Bacteria</taxon>
        <taxon>Pseudomonadati</taxon>
        <taxon>Pseudomonadota</taxon>
        <taxon>Alphaproteobacteria</taxon>
        <taxon>Sphingomonadales</taxon>
        <taxon>Sphingomonadaceae</taxon>
        <taxon>Sphingomonas</taxon>
    </lineage>
</organism>
<dbReference type="EMBL" id="JBHTJG010000018">
    <property type="protein sequence ID" value="MFD0948755.1"/>
    <property type="molecule type" value="Genomic_DNA"/>
</dbReference>
<sequence length="312" mass="34331">MRRIPPLAAVRVFEAAARLGSFTRAAEELGMTQAAVSYQMKLLEERLGVPLFARSGRGIVLTDIGRRIAPQITSAFDLMGDAFASLRQENEAVLTVSAPMTFATNWLAARLGGFQVARPELAVRLDTSDIKVDFSTGEFDAAVRGTVHPGDALVSHFLMRMPVAPLASPEFLARHRPIREPADLLEVPRLSPDDDWWELWFSTAMGGVVPDRQGGVRMDWQVQQGNAAIAGHGVAALSPPMWQHALASGQLVQVLPHFVQYRSSFWLVYPESKRHLSKVRAFRDWILAEVRGAMGDDPFGALIPPSAEELAR</sequence>
<dbReference type="PRINTS" id="PR00039">
    <property type="entry name" value="HTHLYSR"/>
</dbReference>
<dbReference type="SUPFAM" id="SSF53850">
    <property type="entry name" value="Periplasmic binding protein-like II"/>
    <property type="match status" value="1"/>
</dbReference>
<name>A0ABW3HB94_9SPHN</name>
<keyword evidence="3" id="KW-0238">DNA-binding</keyword>
<evidence type="ECO:0000313" key="7">
    <source>
        <dbReference type="Proteomes" id="UP001596977"/>
    </source>
</evidence>
<protein>
    <submittedName>
        <fullName evidence="6">LysR substrate-binding domain-containing protein</fullName>
    </submittedName>
</protein>